<evidence type="ECO:0000313" key="2">
    <source>
        <dbReference type="Proteomes" id="UP001153332"/>
    </source>
</evidence>
<name>A0ACC2JZA7_9PEZI</name>
<gene>
    <name evidence="1" type="ORF">O1611_g863</name>
</gene>
<comment type="caution">
    <text evidence="1">The sequence shown here is derived from an EMBL/GenBank/DDBJ whole genome shotgun (WGS) entry which is preliminary data.</text>
</comment>
<keyword evidence="2" id="KW-1185">Reference proteome</keyword>
<sequence>MRASVKLVPLVVTQSLFSSCARYAAAQVIEDASIVYTTVGGWDDMRACARCPFQVRYNICGAGDFLNDAIGCMTNACLRRASTLEEAVEFIDERVISLCSNYDDQSTASEFLVRYCSTHGYTSVGTAATPTGAFLTTTVTVTKTIATETIFRSDAGEFPRAPSLILVSSETTASQASSHDVQETISTTQSEFSPTSNPSSSQRNTLSSPITSPPSTGSTIGDLSPTTSASPTTESSDDGLKTSDLIGIIVGVLGLFVAVLTLWVSWRTGRPKKLWRGVTG</sequence>
<protein>
    <submittedName>
        <fullName evidence="1">Uncharacterized protein</fullName>
    </submittedName>
</protein>
<dbReference type="EMBL" id="JAPUUL010000087">
    <property type="protein sequence ID" value="KAJ8132764.1"/>
    <property type="molecule type" value="Genomic_DNA"/>
</dbReference>
<dbReference type="Proteomes" id="UP001153332">
    <property type="component" value="Unassembled WGS sequence"/>
</dbReference>
<proteinExistence type="predicted"/>
<organism evidence="1 2">
    <name type="scientific">Lasiodiplodia mahajangana</name>
    <dbReference type="NCBI Taxonomy" id="1108764"/>
    <lineage>
        <taxon>Eukaryota</taxon>
        <taxon>Fungi</taxon>
        <taxon>Dikarya</taxon>
        <taxon>Ascomycota</taxon>
        <taxon>Pezizomycotina</taxon>
        <taxon>Dothideomycetes</taxon>
        <taxon>Dothideomycetes incertae sedis</taxon>
        <taxon>Botryosphaeriales</taxon>
        <taxon>Botryosphaeriaceae</taxon>
        <taxon>Lasiodiplodia</taxon>
    </lineage>
</organism>
<reference evidence="1" key="1">
    <citation type="submission" date="2022-12" db="EMBL/GenBank/DDBJ databases">
        <title>Genome Sequence of Lasiodiplodia mahajangana.</title>
        <authorList>
            <person name="Buettner E."/>
        </authorList>
    </citation>
    <scope>NUCLEOTIDE SEQUENCE</scope>
    <source>
        <strain evidence="1">VT137</strain>
    </source>
</reference>
<evidence type="ECO:0000313" key="1">
    <source>
        <dbReference type="EMBL" id="KAJ8132764.1"/>
    </source>
</evidence>
<accession>A0ACC2JZA7</accession>